<evidence type="ECO:0000313" key="7">
    <source>
        <dbReference type="Proteomes" id="UP000289600"/>
    </source>
</evidence>
<feature type="region of interest" description="Disordered" evidence="3">
    <location>
        <begin position="79"/>
        <end position="134"/>
    </location>
</feature>
<dbReference type="Pfam" id="PF02747">
    <property type="entry name" value="PCNA_C"/>
    <property type="match status" value="1"/>
</dbReference>
<dbReference type="InterPro" id="IPR022649">
    <property type="entry name" value="Pr_cel_nuc_antig_C"/>
</dbReference>
<name>A0A2P1ELF4_9VIRU</name>
<evidence type="ECO:0000256" key="1">
    <source>
        <dbReference type="ARBA" id="ARBA00010462"/>
    </source>
</evidence>
<evidence type="ECO:0000256" key="2">
    <source>
        <dbReference type="ARBA" id="ARBA00023125"/>
    </source>
</evidence>
<dbReference type="Pfam" id="PF00705">
    <property type="entry name" value="PCNA_N"/>
    <property type="match status" value="1"/>
</dbReference>
<organism evidence="6 7">
    <name type="scientific">Moumouvirus australiensis</name>
    <dbReference type="NCBI Taxonomy" id="2109587"/>
    <lineage>
        <taxon>Viruses</taxon>
        <taxon>Varidnaviria</taxon>
        <taxon>Bamfordvirae</taxon>
        <taxon>Nucleocytoviricota</taxon>
        <taxon>Megaviricetes</taxon>
        <taxon>Imitervirales</taxon>
        <taxon>Mimiviridae</taxon>
        <taxon>Megamimivirinae</taxon>
        <taxon>Moumouvirus</taxon>
        <taxon>Moumouvirus australiense</taxon>
    </lineage>
</organism>
<proteinExistence type="inferred from homology"/>
<feature type="compositionally biased region" description="Basic and acidic residues" evidence="3">
    <location>
        <begin position="12"/>
        <end position="50"/>
    </location>
</feature>
<dbReference type="GO" id="GO:0006275">
    <property type="term" value="P:regulation of DNA replication"/>
    <property type="evidence" value="ECO:0007669"/>
    <property type="project" value="InterPro"/>
</dbReference>
<dbReference type="GO" id="GO:0030337">
    <property type="term" value="F:DNA polymerase processivity factor activity"/>
    <property type="evidence" value="ECO:0007669"/>
    <property type="project" value="InterPro"/>
</dbReference>
<dbReference type="InterPro" id="IPR000730">
    <property type="entry name" value="Pr_cel_nuc_antig"/>
</dbReference>
<dbReference type="Gene3D" id="3.70.10.10">
    <property type="match status" value="1"/>
</dbReference>
<protein>
    <submittedName>
        <fullName evidence="6">Putative DNA polymerase sliding clamp protein</fullName>
    </submittedName>
</protein>
<dbReference type="Proteomes" id="UP000289600">
    <property type="component" value="Segment"/>
</dbReference>
<evidence type="ECO:0000313" key="6">
    <source>
        <dbReference type="EMBL" id="AVL94707.1"/>
    </source>
</evidence>
<dbReference type="EMBL" id="MG807320">
    <property type="protein sequence ID" value="AVL94707.1"/>
    <property type="molecule type" value="Genomic_DNA"/>
</dbReference>
<keyword evidence="7" id="KW-1185">Reference proteome</keyword>
<dbReference type="PANTHER" id="PTHR11352:SF0">
    <property type="entry name" value="PROLIFERATING CELL NUCLEAR ANTIGEN"/>
    <property type="match status" value="1"/>
</dbReference>
<sequence>MSKSHKKVSKVSSKESKKESNKESNKESKLVKSEFKKSSKSDKKDNKILEIKTTQTGPLKQVIERISNVISDCCIVFIPPDNDDEDPSEDDDYIEDEDSDSDDSSNKNSKKKSKKKSSKKSSKSNGKKKNPGGIRILRLTEDKSILIKIVLNACNFEYFRCDEPKITIGVDMHILHGLLKMINDDDPIILYMKRDCRSTLYIKSSNENNGNDNSEETEIELSLMEIPNPEMPVPTTQFQNKITMKSDKFHNICKYLNNNSTFVEIKSINNEIIFVGKNEGGKVTMSCRDTEYNFKDKDPNQVVQGMYELRNLLGFSKCNKLCNTIELYLKNDFPLVLVISVATLGKMYVFLSPIDNGDN</sequence>
<evidence type="ECO:0000256" key="3">
    <source>
        <dbReference type="SAM" id="MobiDB-lite"/>
    </source>
</evidence>
<evidence type="ECO:0000259" key="4">
    <source>
        <dbReference type="Pfam" id="PF00705"/>
    </source>
</evidence>
<keyword evidence="2" id="KW-0238">DNA-binding</keyword>
<reference evidence="7" key="1">
    <citation type="submission" date="2018-01" db="EMBL/GenBank/DDBJ databases">
        <title>Testimony of 'menage a trois' revealed by the proteome of Megavirus virophage.</title>
        <authorList>
            <person name="Jeudy S."/>
            <person name="Bertaux L."/>
            <person name="Alempic J.-M."/>
            <person name="Lartigue A."/>
            <person name="Legendre M."/>
            <person name="Philippe N."/>
            <person name="Beucher L."/>
            <person name="Biondi E."/>
            <person name="Juul S."/>
            <person name="Turner D."/>
            <person name="Coute Y."/>
            <person name="Claverie J.-M."/>
            <person name="Abergel C."/>
        </authorList>
    </citation>
    <scope>NUCLEOTIDE SEQUENCE [LARGE SCALE GENOMIC DNA]</scope>
</reference>
<dbReference type="GO" id="GO:0006272">
    <property type="term" value="P:leading strand elongation"/>
    <property type="evidence" value="ECO:0007669"/>
    <property type="project" value="TreeGrafter"/>
</dbReference>
<dbReference type="InterPro" id="IPR022648">
    <property type="entry name" value="Pr_cel_nuc_antig_N"/>
</dbReference>
<evidence type="ECO:0000259" key="5">
    <source>
        <dbReference type="Pfam" id="PF02747"/>
    </source>
</evidence>
<feature type="compositionally biased region" description="Basic residues" evidence="3">
    <location>
        <begin position="108"/>
        <end position="130"/>
    </location>
</feature>
<feature type="region of interest" description="Disordered" evidence="3">
    <location>
        <begin position="1"/>
        <end position="51"/>
    </location>
</feature>
<gene>
    <name evidence="6" type="ORF">mc_321</name>
</gene>
<dbReference type="SUPFAM" id="SSF55979">
    <property type="entry name" value="DNA clamp"/>
    <property type="match status" value="2"/>
</dbReference>
<accession>A0A2P1ELF4</accession>
<feature type="domain" description="Proliferating cell nuclear antigen PCNA N-terminal" evidence="4">
    <location>
        <begin position="132"/>
        <end position="226"/>
    </location>
</feature>
<feature type="domain" description="Proliferating cell nuclear antigen PCNA C-terminal" evidence="5">
    <location>
        <begin position="233"/>
        <end position="353"/>
    </location>
</feature>
<dbReference type="InterPro" id="IPR046938">
    <property type="entry name" value="DNA_clamp_sf"/>
</dbReference>
<feature type="compositionally biased region" description="Acidic residues" evidence="3">
    <location>
        <begin position="81"/>
        <end position="103"/>
    </location>
</feature>
<dbReference type="PANTHER" id="PTHR11352">
    <property type="entry name" value="PROLIFERATING CELL NUCLEAR ANTIGEN"/>
    <property type="match status" value="1"/>
</dbReference>
<dbReference type="GO" id="GO:0019985">
    <property type="term" value="P:translesion synthesis"/>
    <property type="evidence" value="ECO:0007669"/>
    <property type="project" value="TreeGrafter"/>
</dbReference>
<comment type="similarity">
    <text evidence="1">Belongs to the PCNA family.</text>
</comment>
<dbReference type="GO" id="GO:0003677">
    <property type="term" value="F:DNA binding"/>
    <property type="evidence" value="ECO:0007669"/>
    <property type="project" value="UniProtKB-KW"/>
</dbReference>
<dbReference type="GO" id="GO:0006298">
    <property type="term" value="P:mismatch repair"/>
    <property type="evidence" value="ECO:0007669"/>
    <property type="project" value="TreeGrafter"/>
</dbReference>